<dbReference type="GO" id="GO:0006826">
    <property type="term" value="P:iron ion transport"/>
    <property type="evidence" value="ECO:0007669"/>
    <property type="project" value="TreeGrafter"/>
</dbReference>
<dbReference type="Pfam" id="PF08030">
    <property type="entry name" value="NAD_binding_6"/>
    <property type="match status" value="1"/>
</dbReference>
<feature type="transmembrane region" description="Helical" evidence="13">
    <location>
        <begin position="207"/>
        <end position="230"/>
    </location>
</feature>
<keyword evidence="7" id="KW-0249">Electron transport</keyword>
<evidence type="ECO:0000256" key="12">
    <source>
        <dbReference type="ARBA" id="ARBA00048483"/>
    </source>
</evidence>
<keyword evidence="11 13" id="KW-0472">Membrane</keyword>
<keyword evidence="5" id="KW-1003">Cell membrane</keyword>
<dbReference type="GO" id="GO:0052851">
    <property type="term" value="F:ferric-chelate reductase (NADPH) activity"/>
    <property type="evidence" value="ECO:0007669"/>
    <property type="project" value="UniProtKB-EC"/>
</dbReference>
<proteinExistence type="inferred from homology"/>
<evidence type="ECO:0000256" key="5">
    <source>
        <dbReference type="ARBA" id="ARBA00022475"/>
    </source>
</evidence>
<evidence type="ECO:0000256" key="7">
    <source>
        <dbReference type="ARBA" id="ARBA00022982"/>
    </source>
</evidence>
<dbReference type="GO" id="GO:0005886">
    <property type="term" value="C:plasma membrane"/>
    <property type="evidence" value="ECO:0007669"/>
    <property type="project" value="UniProtKB-SubCell"/>
</dbReference>
<comment type="caution">
    <text evidence="15">The sequence shown here is derived from an EMBL/GenBank/DDBJ whole genome shotgun (WGS) entry which is preliminary data.</text>
</comment>
<dbReference type="PROSITE" id="PS51384">
    <property type="entry name" value="FAD_FR"/>
    <property type="match status" value="1"/>
</dbReference>
<dbReference type="Proteomes" id="UP001276659">
    <property type="component" value="Unassembled WGS sequence"/>
</dbReference>
<dbReference type="InterPro" id="IPR051410">
    <property type="entry name" value="Ferric/Cupric_Reductase"/>
</dbReference>
<dbReference type="SUPFAM" id="SSF63380">
    <property type="entry name" value="Riboflavin synthase domain-like"/>
    <property type="match status" value="1"/>
</dbReference>
<dbReference type="GO" id="GO:0006879">
    <property type="term" value="P:intracellular iron ion homeostasis"/>
    <property type="evidence" value="ECO:0007669"/>
    <property type="project" value="TreeGrafter"/>
</dbReference>
<keyword evidence="8 13" id="KW-1133">Transmembrane helix</keyword>
<organism evidence="15 16">
    <name type="scientific">Lepraria neglecta</name>
    <dbReference type="NCBI Taxonomy" id="209136"/>
    <lineage>
        <taxon>Eukaryota</taxon>
        <taxon>Fungi</taxon>
        <taxon>Dikarya</taxon>
        <taxon>Ascomycota</taxon>
        <taxon>Pezizomycotina</taxon>
        <taxon>Lecanoromycetes</taxon>
        <taxon>OSLEUM clade</taxon>
        <taxon>Lecanoromycetidae</taxon>
        <taxon>Lecanorales</taxon>
        <taxon>Lecanorineae</taxon>
        <taxon>Stereocaulaceae</taxon>
        <taxon>Lepraria</taxon>
    </lineage>
</organism>
<evidence type="ECO:0000256" key="6">
    <source>
        <dbReference type="ARBA" id="ARBA00022692"/>
    </source>
</evidence>
<dbReference type="SUPFAM" id="SSF52343">
    <property type="entry name" value="Ferredoxin reductase-like, C-terminal NADP-linked domain"/>
    <property type="match status" value="1"/>
</dbReference>
<keyword evidence="4" id="KW-0813">Transport</keyword>
<keyword evidence="9" id="KW-0560">Oxidoreductase</keyword>
<dbReference type="AlphaFoldDB" id="A0AAD9Z9K9"/>
<keyword evidence="6 13" id="KW-0812">Transmembrane</keyword>
<dbReference type="InterPro" id="IPR039261">
    <property type="entry name" value="FNR_nucleotide-bd"/>
</dbReference>
<dbReference type="InterPro" id="IPR013130">
    <property type="entry name" value="Fe3_Rdtase_TM_dom"/>
</dbReference>
<dbReference type="PANTHER" id="PTHR32361:SF28">
    <property type="entry name" value="FRP1P"/>
    <property type="match status" value="1"/>
</dbReference>
<evidence type="ECO:0000256" key="9">
    <source>
        <dbReference type="ARBA" id="ARBA00023002"/>
    </source>
</evidence>
<evidence type="ECO:0000256" key="1">
    <source>
        <dbReference type="ARBA" id="ARBA00004651"/>
    </source>
</evidence>
<feature type="transmembrane region" description="Helical" evidence="13">
    <location>
        <begin position="174"/>
        <end position="195"/>
    </location>
</feature>
<evidence type="ECO:0000313" key="16">
    <source>
        <dbReference type="Proteomes" id="UP001276659"/>
    </source>
</evidence>
<evidence type="ECO:0000256" key="11">
    <source>
        <dbReference type="ARBA" id="ARBA00023136"/>
    </source>
</evidence>
<protein>
    <recommendedName>
        <fullName evidence="3">ferric-chelate reductase (NADPH)</fullName>
        <ecNumber evidence="3">1.16.1.9</ecNumber>
    </recommendedName>
</protein>
<dbReference type="InterPro" id="IPR013112">
    <property type="entry name" value="FAD-bd_8"/>
</dbReference>
<dbReference type="CDD" id="cd06186">
    <property type="entry name" value="NOX_Duox_like_FAD_NADP"/>
    <property type="match status" value="1"/>
</dbReference>
<dbReference type="InterPro" id="IPR017938">
    <property type="entry name" value="Riboflavin_synthase-like_b-brl"/>
</dbReference>
<reference evidence="15" key="1">
    <citation type="submission" date="2022-11" db="EMBL/GenBank/DDBJ databases">
        <title>Chromosomal genome sequence assembly and mating type (MAT) locus characterization of the leprose asexual lichenized fungus Lepraria neglecta (Nyl.) Erichsen.</title>
        <authorList>
            <person name="Allen J.L."/>
            <person name="Pfeffer B."/>
        </authorList>
    </citation>
    <scope>NUCLEOTIDE SEQUENCE</scope>
    <source>
        <strain evidence="15">Allen 5258</strain>
    </source>
</reference>
<dbReference type="SFLD" id="SFLDG01168">
    <property type="entry name" value="Ferric_reductase_subgroup_(FRE"/>
    <property type="match status" value="1"/>
</dbReference>
<keyword evidence="16" id="KW-1185">Reference proteome</keyword>
<feature type="transmembrane region" description="Helical" evidence="13">
    <location>
        <begin position="237"/>
        <end position="254"/>
    </location>
</feature>
<dbReference type="Pfam" id="PF01794">
    <property type="entry name" value="Ferric_reduct"/>
    <property type="match status" value="1"/>
</dbReference>
<feature type="transmembrane region" description="Helical" evidence="13">
    <location>
        <begin position="28"/>
        <end position="50"/>
    </location>
</feature>
<dbReference type="InterPro" id="IPR013121">
    <property type="entry name" value="Fe_red_NAD-bd_6"/>
</dbReference>
<dbReference type="Pfam" id="PF08022">
    <property type="entry name" value="FAD_binding_8"/>
    <property type="match status" value="1"/>
</dbReference>
<dbReference type="GO" id="GO:0015677">
    <property type="term" value="P:copper ion import"/>
    <property type="evidence" value="ECO:0007669"/>
    <property type="project" value="TreeGrafter"/>
</dbReference>
<sequence>MGWPYHFVSLDEGQQARRRQLLDGYGQFAQLSILLLPLIYQLGLGVRLLMGRLQRRNVYQAVKEHQSPVASGFKQPAIGGTGNVWAKLRWALDEPVAEGWGTRKEWLAVGLWGAWLLLLVVKDTGDDYLHITRRFGIIAASQLPLHYMLALKSWSPIHYLTRLSHESLNPYHRLLGRLIITLMACHASLYLNFYVQNGLLLKRIKDWDVILGLMAISSALLIGTTALARVRDWNYRLFFYAHVVLSVTLLPVLFLHVSHLRVYILEAAAIYAVLILQRNVDQSSAQATIKTLPGTNLLSITIPLSKSLVKRTYKPGMHIYLGFPSLPQKLRINPFSIANPDPHEDKNIHLVARALGGTTAMLADLATKPQPTPLLIEGPYGSASYFPDLANYDRVLFVAGGVGATFTLPIYRDLLRRSAAGEQIPVAKFIWTVRSGSDAAWGIRQLSEQCEGSLPTECEVFVTGKGGNGRGEAAGAESIELQEREGLLSGSASKEGAADAIRRGKPDLRVIIDEVFSHDGSDRAAVLVCGPRGMGASVRREVGRWVWRGRDVFWHSEEFGW</sequence>
<dbReference type="InterPro" id="IPR017927">
    <property type="entry name" value="FAD-bd_FR_type"/>
</dbReference>
<evidence type="ECO:0000256" key="4">
    <source>
        <dbReference type="ARBA" id="ARBA00022448"/>
    </source>
</evidence>
<gene>
    <name evidence="15" type="ORF">OEA41_001340</name>
</gene>
<evidence type="ECO:0000256" key="13">
    <source>
        <dbReference type="SAM" id="Phobius"/>
    </source>
</evidence>
<evidence type="ECO:0000256" key="2">
    <source>
        <dbReference type="ARBA" id="ARBA00006278"/>
    </source>
</evidence>
<evidence type="ECO:0000256" key="10">
    <source>
        <dbReference type="ARBA" id="ARBA00023065"/>
    </source>
</evidence>
<evidence type="ECO:0000313" key="15">
    <source>
        <dbReference type="EMBL" id="KAK3174096.1"/>
    </source>
</evidence>
<dbReference type="SFLD" id="SFLDS00052">
    <property type="entry name" value="Ferric_Reductase_Domain"/>
    <property type="match status" value="1"/>
</dbReference>
<name>A0AAD9Z9K9_9LECA</name>
<comment type="similarity">
    <text evidence="2">Belongs to the ferric reductase (FRE) family.</text>
</comment>
<feature type="domain" description="FAD-binding FR-type" evidence="14">
    <location>
        <begin position="269"/>
        <end position="386"/>
    </location>
</feature>
<dbReference type="EC" id="1.16.1.9" evidence="3"/>
<dbReference type="PANTHER" id="PTHR32361">
    <property type="entry name" value="FERRIC/CUPRIC REDUCTASE TRANSMEMBRANE COMPONENT"/>
    <property type="match status" value="1"/>
</dbReference>
<comment type="catalytic activity">
    <reaction evidence="12">
        <text>2 a Fe(II)-siderophore + NADP(+) + H(+) = 2 a Fe(III)-siderophore + NADPH</text>
        <dbReference type="Rhea" id="RHEA:28795"/>
        <dbReference type="Rhea" id="RHEA-COMP:11342"/>
        <dbReference type="Rhea" id="RHEA-COMP:11344"/>
        <dbReference type="ChEBI" id="CHEBI:15378"/>
        <dbReference type="ChEBI" id="CHEBI:29033"/>
        <dbReference type="ChEBI" id="CHEBI:29034"/>
        <dbReference type="ChEBI" id="CHEBI:57783"/>
        <dbReference type="ChEBI" id="CHEBI:58349"/>
        <dbReference type="EC" id="1.16.1.9"/>
    </reaction>
</comment>
<evidence type="ECO:0000256" key="3">
    <source>
        <dbReference type="ARBA" id="ARBA00012668"/>
    </source>
</evidence>
<keyword evidence="10" id="KW-0406">Ion transport</keyword>
<evidence type="ECO:0000259" key="14">
    <source>
        <dbReference type="PROSITE" id="PS51384"/>
    </source>
</evidence>
<evidence type="ECO:0000256" key="8">
    <source>
        <dbReference type="ARBA" id="ARBA00022989"/>
    </source>
</evidence>
<comment type="subcellular location">
    <subcellularLocation>
        <location evidence="1">Cell membrane</location>
        <topology evidence="1">Multi-pass membrane protein</topology>
    </subcellularLocation>
</comment>
<accession>A0AAD9Z9K9</accession>
<dbReference type="Gene3D" id="3.40.50.80">
    <property type="entry name" value="Nucleotide-binding domain of ferredoxin-NADP reductase (FNR) module"/>
    <property type="match status" value="1"/>
</dbReference>
<dbReference type="EMBL" id="JASNWA010000006">
    <property type="protein sequence ID" value="KAK3174096.1"/>
    <property type="molecule type" value="Genomic_DNA"/>
</dbReference>